<organism evidence="4 5">
    <name type="scientific">Sinobacterium norvegicum</name>
    <dbReference type="NCBI Taxonomy" id="1641715"/>
    <lineage>
        <taxon>Bacteria</taxon>
        <taxon>Pseudomonadati</taxon>
        <taxon>Pseudomonadota</taxon>
        <taxon>Gammaproteobacteria</taxon>
        <taxon>Cellvibrionales</taxon>
        <taxon>Spongiibacteraceae</taxon>
        <taxon>Sinobacterium</taxon>
    </lineage>
</organism>
<feature type="domain" description="DUF6851" evidence="2">
    <location>
        <begin position="66"/>
        <end position="206"/>
    </location>
</feature>
<dbReference type="Gene3D" id="1.10.606.20">
    <property type="match status" value="1"/>
</dbReference>
<feature type="signal peptide" evidence="1">
    <location>
        <begin position="1"/>
        <end position="26"/>
    </location>
</feature>
<keyword evidence="1" id="KW-0732">Signal</keyword>
<accession>A0ABM9AEP0</accession>
<evidence type="ECO:0000313" key="4">
    <source>
        <dbReference type="EMBL" id="CAH0991167.1"/>
    </source>
</evidence>
<reference evidence="4" key="1">
    <citation type="submission" date="2021-12" db="EMBL/GenBank/DDBJ databases">
        <authorList>
            <person name="Rodrigo-Torres L."/>
            <person name="Arahal R. D."/>
            <person name="Lucena T."/>
        </authorList>
    </citation>
    <scope>NUCLEOTIDE SEQUENCE</scope>
    <source>
        <strain evidence="4">CECT 8267</strain>
    </source>
</reference>
<evidence type="ECO:0000313" key="5">
    <source>
        <dbReference type="Proteomes" id="UP000838100"/>
    </source>
</evidence>
<feature type="chain" id="PRO_5047476717" description="Vanadium-dependent haloperoxidase" evidence="1">
    <location>
        <begin position="27"/>
        <end position="481"/>
    </location>
</feature>
<dbReference type="EMBL" id="CAKLPX010000001">
    <property type="protein sequence ID" value="CAH0991167.1"/>
    <property type="molecule type" value="Genomic_DNA"/>
</dbReference>
<dbReference type="Pfam" id="PF22778">
    <property type="entry name" value="VCPO_2nd"/>
    <property type="match status" value="1"/>
</dbReference>
<dbReference type="Pfam" id="PF21167">
    <property type="entry name" value="DUF6851"/>
    <property type="match status" value="1"/>
</dbReference>
<dbReference type="RefSeq" id="WP_237443824.1">
    <property type="nucleotide sequence ID" value="NZ_CAKLPX010000001.1"/>
</dbReference>
<evidence type="ECO:0000259" key="3">
    <source>
        <dbReference type="Pfam" id="PF22778"/>
    </source>
</evidence>
<name>A0ABM9AEP0_9GAMM</name>
<dbReference type="Proteomes" id="UP000838100">
    <property type="component" value="Unassembled WGS sequence"/>
</dbReference>
<gene>
    <name evidence="4" type="ORF">SIN8267_01269</name>
</gene>
<dbReference type="InterPro" id="IPR052559">
    <property type="entry name" value="V-haloperoxidase"/>
</dbReference>
<proteinExistence type="predicted"/>
<evidence type="ECO:0000259" key="2">
    <source>
        <dbReference type="Pfam" id="PF21167"/>
    </source>
</evidence>
<dbReference type="InterPro" id="IPR055161">
    <property type="entry name" value="NapH1-like_2nd"/>
</dbReference>
<keyword evidence="5" id="KW-1185">Reference proteome</keyword>
<dbReference type="PANTHER" id="PTHR34599:SF2">
    <property type="entry name" value="TRAF-TYPE DOMAIN-CONTAINING PROTEIN"/>
    <property type="match status" value="1"/>
</dbReference>
<protein>
    <recommendedName>
        <fullName evidence="6">Vanadium-dependent haloperoxidase</fullName>
    </recommendedName>
</protein>
<sequence length="481" mass="52264">MTIKKILLTLSSSALLALTTGGHALAYDLDTGNAAVEIVIPAAVPAIFEASPSGGDATLVLRTTTLITNGWFDAAAPYHPTATGVYSDLGRRPADESDDNTAINTALLHASYHVLSSLYPARNGEWRVMLQNAGLNPDDQSQDLTTAVGIGNQAGQAVVLARQNDGMNQLGNEGDQLYHQQAYADYTNFEPVNTAYTLTDPSKWQPAIVASGHGLFKVQQFVTPQLMLTEPYSYRSPKRFRSPVPRASNVENWGQYVAQANAVLEASANMTDEQKMYAELFDNKIFSLGFSAVFAAQSQGLSLMEFIQYDFLTNMAAYDTSIIIWQEKRRHNAVRPFSAIAHIYGDQPVTAWGGAYQGTVTDLPAKQWTSYLGVADHPEYPSASASFCAAHAETSRLFLGSDDLGYVVPTAAGSSRVEPGLTPAYDIVLEFDSWSDLEQKCGDSRVWSGVHFPASVPAGQRIGSKIAKRAYRFVQRKLSGH</sequence>
<evidence type="ECO:0000256" key="1">
    <source>
        <dbReference type="SAM" id="SignalP"/>
    </source>
</evidence>
<dbReference type="CDD" id="cd03398">
    <property type="entry name" value="PAP2_haloperoxidase"/>
    <property type="match status" value="1"/>
</dbReference>
<dbReference type="PANTHER" id="PTHR34599">
    <property type="entry name" value="PEROXIDASE-RELATED"/>
    <property type="match status" value="1"/>
</dbReference>
<dbReference type="SUPFAM" id="SSF48317">
    <property type="entry name" value="Acid phosphatase/Vanadium-dependent haloperoxidase"/>
    <property type="match status" value="1"/>
</dbReference>
<feature type="domain" description="Vanadium-dependent haloperoxidase NapH1-like second helical-bundle" evidence="3">
    <location>
        <begin position="313"/>
        <end position="480"/>
    </location>
</feature>
<comment type="caution">
    <text evidence="4">The sequence shown here is derived from an EMBL/GenBank/DDBJ whole genome shotgun (WGS) entry which is preliminary data.</text>
</comment>
<dbReference type="InterPro" id="IPR036938">
    <property type="entry name" value="PAP2/HPO_sf"/>
</dbReference>
<dbReference type="InterPro" id="IPR049283">
    <property type="entry name" value="DUF6851"/>
</dbReference>
<evidence type="ECO:0008006" key="6">
    <source>
        <dbReference type="Google" id="ProtNLM"/>
    </source>
</evidence>